<sequence length="123" mass="14048">MKIGASIFFSVFEQTLALLGWKFRGLELIVMKSLMLVEIKSTCKMTSTPRKRTRKWFLATTFLYKQVRTTGKSLGAFFKVATIRFFTSMNSVMHFHVGFAQKLFAAKFATKFLVAIVNVPVSF</sequence>
<dbReference type="GeneID" id="94347270"/>
<name>A0A976IG52_BRELC</name>
<comment type="caution">
    <text evidence="1">The sequence shown here is derived from an EMBL/GenBank/DDBJ whole genome shotgun (WGS) entry which is preliminary data.</text>
</comment>
<proteinExistence type="predicted"/>
<reference evidence="1 2" key="1">
    <citation type="journal article" date="2021" name="Genome Biol.">
        <title>AFLAP: assembly-free linkage analysis pipeline using k-mers from genome sequencing data.</title>
        <authorList>
            <person name="Fletcher K."/>
            <person name="Zhang L."/>
            <person name="Gil J."/>
            <person name="Han R."/>
            <person name="Cavanaugh K."/>
            <person name="Michelmore R."/>
        </authorList>
    </citation>
    <scope>NUCLEOTIDE SEQUENCE [LARGE SCALE GENOMIC DNA]</scope>
    <source>
        <strain evidence="1 2">SF5</strain>
    </source>
</reference>
<protein>
    <submittedName>
        <fullName evidence="1">Uncharacterized protein</fullName>
    </submittedName>
</protein>
<evidence type="ECO:0000313" key="1">
    <source>
        <dbReference type="EMBL" id="TDH71143.1"/>
    </source>
</evidence>
<dbReference type="AlphaFoldDB" id="A0A976IG52"/>
<gene>
    <name evidence="1" type="ORF">CCR75_003505</name>
</gene>
<dbReference type="KEGG" id="blac:94347270"/>
<dbReference type="RefSeq" id="XP_067820642.1">
    <property type="nucleotide sequence ID" value="XM_067961599.1"/>
</dbReference>
<accession>A0A976IG52</accession>
<dbReference type="EMBL" id="SHOA02000004">
    <property type="protein sequence ID" value="TDH71143.1"/>
    <property type="molecule type" value="Genomic_DNA"/>
</dbReference>
<evidence type="ECO:0000313" key="2">
    <source>
        <dbReference type="Proteomes" id="UP000294530"/>
    </source>
</evidence>
<keyword evidence="2" id="KW-1185">Reference proteome</keyword>
<dbReference type="Proteomes" id="UP000294530">
    <property type="component" value="Unassembled WGS sequence"/>
</dbReference>
<organism evidence="1 2">
    <name type="scientific">Bremia lactucae</name>
    <name type="common">Lettuce downy mildew</name>
    <dbReference type="NCBI Taxonomy" id="4779"/>
    <lineage>
        <taxon>Eukaryota</taxon>
        <taxon>Sar</taxon>
        <taxon>Stramenopiles</taxon>
        <taxon>Oomycota</taxon>
        <taxon>Peronosporomycetes</taxon>
        <taxon>Peronosporales</taxon>
        <taxon>Peronosporaceae</taxon>
        <taxon>Bremia</taxon>
    </lineage>
</organism>